<dbReference type="EMBL" id="QSII01000052">
    <property type="protein sequence ID" value="RHC78061.1"/>
    <property type="molecule type" value="Genomic_DNA"/>
</dbReference>
<dbReference type="PROSITE" id="PS51257">
    <property type="entry name" value="PROKAR_LIPOPROTEIN"/>
    <property type="match status" value="1"/>
</dbReference>
<evidence type="ECO:0000313" key="2">
    <source>
        <dbReference type="Proteomes" id="UP000286260"/>
    </source>
</evidence>
<protein>
    <submittedName>
        <fullName evidence="1">DUF4221 domain-containing protein</fullName>
    </submittedName>
</protein>
<reference evidence="1 2" key="1">
    <citation type="submission" date="2018-08" db="EMBL/GenBank/DDBJ databases">
        <title>A genome reference for cultivated species of the human gut microbiota.</title>
        <authorList>
            <person name="Zou Y."/>
            <person name="Xue W."/>
            <person name="Luo G."/>
        </authorList>
    </citation>
    <scope>NUCLEOTIDE SEQUENCE [LARGE SCALE GENOMIC DNA]</scope>
    <source>
        <strain evidence="1 2">AM34-17</strain>
    </source>
</reference>
<comment type="caution">
    <text evidence="1">The sequence shown here is derived from an EMBL/GenBank/DDBJ whole genome shotgun (WGS) entry which is preliminary data.</text>
</comment>
<dbReference type="AlphaFoldDB" id="A0A414BQC0"/>
<dbReference type="RefSeq" id="WP_122205153.1">
    <property type="nucleotide sequence ID" value="NZ_QRPL01000023.1"/>
</dbReference>
<sequence length="387" mass="45143">MYKLLFHYLCIICISISCSQRRENIKTVDNELVEIQKEELFFPPSDVLQLKSYYLSSSVQVGAKHILIGYNHKEHALDCIDLLEKKIIQIPLQTSGPNAITRLTGIFAYQKDSIWVADESESVFLIDPKGNVLKRIQIRNSLQEDEELIINTNHAMSTIRLYYNALHQSLLCTVKDRSVSPPRFKVKEIFLEENQKVKTFNLSPSIAEPDISKGYANMSEPNVNFRDDYILYNYPIESHLYKIDLNTGSGKMYKADSDYTSNKAQKCKSKTDYTEWQRHGFENPHFFDIMYLPTCDMYARLHVDAIDFGKNENLELLSRERDFYLCLFDNELNKIKEIKLPINTFNPYTGWCQIHDGILFFVDKITDQEISEDLEVHIFHPVMIKND</sequence>
<dbReference type="Proteomes" id="UP000286260">
    <property type="component" value="Unassembled WGS sequence"/>
</dbReference>
<organism evidence="1 2">
    <name type="scientific">Parabacteroides merdae</name>
    <dbReference type="NCBI Taxonomy" id="46503"/>
    <lineage>
        <taxon>Bacteria</taxon>
        <taxon>Pseudomonadati</taxon>
        <taxon>Bacteroidota</taxon>
        <taxon>Bacteroidia</taxon>
        <taxon>Bacteroidales</taxon>
        <taxon>Tannerellaceae</taxon>
        <taxon>Parabacteroides</taxon>
    </lineage>
</organism>
<dbReference type="InterPro" id="IPR025316">
    <property type="entry name" value="DUF4221"/>
</dbReference>
<proteinExistence type="predicted"/>
<evidence type="ECO:0000313" key="1">
    <source>
        <dbReference type="EMBL" id="RHC78061.1"/>
    </source>
</evidence>
<dbReference type="Pfam" id="PF13970">
    <property type="entry name" value="DUF4221"/>
    <property type="match status" value="1"/>
</dbReference>
<name>A0A414BQC0_9BACT</name>
<gene>
    <name evidence="1" type="ORF">DW828_19875</name>
</gene>
<accession>A0A414BQC0</accession>